<dbReference type="PANTHER" id="PTHR47926:SF347">
    <property type="entry name" value="PENTATRICOPEPTIDE REPEAT-CONTAINING PROTEIN"/>
    <property type="match status" value="1"/>
</dbReference>
<dbReference type="GO" id="GO:0003723">
    <property type="term" value="F:RNA binding"/>
    <property type="evidence" value="ECO:0007669"/>
    <property type="project" value="InterPro"/>
</dbReference>
<dbReference type="GO" id="GO:0005739">
    <property type="term" value="C:mitochondrion"/>
    <property type="evidence" value="ECO:0007669"/>
    <property type="project" value="UniProtKB-ARBA"/>
</dbReference>
<evidence type="ECO:0008006" key="6">
    <source>
        <dbReference type="Google" id="ProtNLM"/>
    </source>
</evidence>
<dbReference type="NCBIfam" id="TIGR00756">
    <property type="entry name" value="PPR"/>
    <property type="match status" value="3"/>
</dbReference>
<dbReference type="EMBL" id="WJXA01000003">
    <property type="protein sequence ID" value="KAF7147672.1"/>
    <property type="molecule type" value="Genomic_DNA"/>
</dbReference>
<gene>
    <name evidence="4" type="ORF">RHSIM_Rhsim03G0199500</name>
</gene>
<sequence>MLIEGLFVMGEVNEAEMIFNGLVERNPVTENVMIKGYAGSGRADDSERVFLQKTQRTIGSSNAMISVYSRNGEIGKALELFEQTKGERNPVTWNSIISGHIQSAQREEALKLYMSMRRLSVGQTRSTFSALFHACSCLGSLQQGQLLHAHVAKMTFVSNAFVGTALLDMYCKCGSITDAQKSFMEIYSPNVAGWTALILGYAHYGLCSEALLLFEHMLDQRVDPNAATFVGVLSAYLLGQSGHLQEAEDLVKEMPIEADKVVLGALLNAGWFWMEMEMGERVARKILNLDPKNISAYVIMSNIYAGLGRWLEKMTMRKILRGSEVKKDPGCSWIELNNRVHVFSVEDRTHPCCDLIYSTLEHLTANVNLQNSICLKYFGVNIVGSVIGILIPVS</sequence>
<dbReference type="InterPro" id="IPR002885">
    <property type="entry name" value="PPR_rpt"/>
</dbReference>
<dbReference type="OrthoDB" id="1248375at2759"/>
<dbReference type="Gene3D" id="1.25.40.10">
    <property type="entry name" value="Tetratricopeptide repeat domain"/>
    <property type="match status" value="2"/>
</dbReference>
<evidence type="ECO:0000313" key="5">
    <source>
        <dbReference type="Proteomes" id="UP000626092"/>
    </source>
</evidence>
<dbReference type="GO" id="GO:0009451">
    <property type="term" value="P:RNA modification"/>
    <property type="evidence" value="ECO:0007669"/>
    <property type="project" value="InterPro"/>
</dbReference>
<name>A0A834LRP7_RHOSS</name>
<dbReference type="Pfam" id="PF13041">
    <property type="entry name" value="PPR_2"/>
    <property type="match status" value="2"/>
</dbReference>
<accession>A0A834LRP7</accession>
<dbReference type="PANTHER" id="PTHR47926">
    <property type="entry name" value="PENTATRICOPEPTIDE REPEAT-CONTAINING PROTEIN"/>
    <property type="match status" value="1"/>
</dbReference>
<evidence type="ECO:0000256" key="2">
    <source>
        <dbReference type="ARBA" id="ARBA00061659"/>
    </source>
</evidence>
<dbReference type="InterPro" id="IPR046960">
    <property type="entry name" value="PPR_At4g14850-like_plant"/>
</dbReference>
<reference evidence="4" key="1">
    <citation type="submission" date="2019-11" db="EMBL/GenBank/DDBJ databases">
        <authorList>
            <person name="Liu Y."/>
            <person name="Hou J."/>
            <person name="Li T.-Q."/>
            <person name="Guan C.-H."/>
            <person name="Wu X."/>
            <person name="Wu H.-Z."/>
            <person name="Ling F."/>
            <person name="Zhang R."/>
            <person name="Shi X.-G."/>
            <person name="Ren J.-P."/>
            <person name="Chen E.-F."/>
            <person name="Sun J.-M."/>
        </authorList>
    </citation>
    <scope>NUCLEOTIDE SEQUENCE</scope>
    <source>
        <strain evidence="4">Adult_tree_wgs_1</strain>
        <tissue evidence="4">Leaves</tissue>
    </source>
</reference>
<dbReference type="PROSITE" id="PS51375">
    <property type="entry name" value="PPR"/>
    <property type="match status" value="2"/>
</dbReference>
<dbReference type="InterPro" id="IPR046848">
    <property type="entry name" value="E_motif"/>
</dbReference>
<feature type="repeat" description="PPR" evidence="3">
    <location>
        <begin position="89"/>
        <end position="123"/>
    </location>
</feature>
<dbReference type="Pfam" id="PF20431">
    <property type="entry name" value="E_motif"/>
    <property type="match status" value="1"/>
</dbReference>
<dbReference type="FunFam" id="1.25.40.10:FF:000158">
    <property type="entry name" value="pentatricopeptide repeat-containing protein At2g33680"/>
    <property type="match status" value="1"/>
</dbReference>
<dbReference type="InterPro" id="IPR011990">
    <property type="entry name" value="TPR-like_helical_dom_sf"/>
</dbReference>
<comment type="similarity">
    <text evidence="2">Belongs to the PPR family. PCMP-E subfamily.</text>
</comment>
<feature type="repeat" description="PPR" evidence="3">
    <location>
        <begin position="190"/>
        <end position="224"/>
    </location>
</feature>
<evidence type="ECO:0000313" key="4">
    <source>
        <dbReference type="EMBL" id="KAF7147672.1"/>
    </source>
</evidence>
<organism evidence="4 5">
    <name type="scientific">Rhododendron simsii</name>
    <name type="common">Sims's rhododendron</name>
    <dbReference type="NCBI Taxonomy" id="118357"/>
    <lineage>
        <taxon>Eukaryota</taxon>
        <taxon>Viridiplantae</taxon>
        <taxon>Streptophyta</taxon>
        <taxon>Embryophyta</taxon>
        <taxon>Tracheophyta</taxon>
        <taxon>Spermatophyta</taxon>
        <taxon>Magnoliopsida</taxon>
        <taxon>eudicotyledons</taxon>
        <taxon>Gunneridae</taxon>
        <taxon>Pentapetalae</taxon>
        <taxon>asterids</taxon>
        <taxon>Ericales</taxon>
        <taxon>Ericaceae</taxon>
        <taxon>Ericoideae</taxon>
        <taxon>Rhodoreae</taxon>
        <taxon>Rhododendron</taxon>
    </lineage>
</organism>
<dbReference type="Pfam" id="PF01535">
    <property type="entry name" value="PPR"/>
    <property type="match status" value="3"/>
</dbReference>
<keyword evidence="1" id="KW-0677">Repeat</keyword>
<keyword evidence="5" id="KW-1185">Reference proteome</keyword>
<dbReference type="SUPFAM" id="SSF48452">
    <property type="entry name" value="TPR-like"/>
    <property type="match status" value="1"/>
</dbReference>
<dbReference type="AlphaFoldDB" id="A0A834LRP7"/>
<protein>
    <recommendedName>
        <fullName evidence="6">Pentatricopeptide repeat-containing protein</fullName>
    </recommendedName>
</protein>
<dbReference type="Proteomes" id="UP000626092">
    <property type="component" value="Unassembled WGS sequence"/>
</dbReference>
<proteinExistence type="inferred from homology"/>
<comment type="caution">
    <text evidence="4">The sequence shown here is derived from an EMBL/GenBank/DDBJ whole genome shotgun (WGS) entry which is preliminary data.</text>
</comment>
<dbReference type="GO" id="GO:0099402">
    <property type="term" value="P:plant organ development"/>
    <property type="evidence" value="ECO:0007669"/>
    <property type="project" value="UniProtKB-ARBA"/>
</dbReference>
<evidence type="ECO:0000256" key="3">
    <source>
        <dbReference type="PROSITE-ProRule" id="PRU00708"/>
    </source>
</evidence>
<evidence type="ECO:0000256" key="1">
    <source>
        <dbReference type="ARBA" id="ARBA00022737"/>
    </source>
</evidence>
<dbReference type="FunFam" id="1.25.40.10:FF:000205">
    <property type="entry name" value="Pentatricopeptide repeat-containing protein, mitochondrial"/>
    <property type="match status" value="1"/>
</dbReference>